<dbReference type="OrthoDB" id="1923650at2759"/>
<evidence type="ECO:0000259" key="1">
    <source>
        <dbReference type="Pfam" id="PF03732"/>
    </source>
</evidence>
<evidence type="ECO:0000313" key="2">
    <source>
        <dbReference type="EMBL" id="RDX92783.1"/>
    </source>
</evidence>
<dbReference type="PANTHER" id="PTHR33223:SF11">
    <property type="entry name" value="ELEMENT PROTEIN, PUTATIVE-RELATED"/>
    <property type="match status" value="1"/>
</dbReference>
<organism evidence="2 3">
    <name type="scientific">Mucuna pruriens</name>
    <name type="common">Velvet bean</name>
    <name type="synonym">Dolichos pruriens</name>
    <dbReference type="NCBI Taxonomy" id="157652"/>
    <lineage>
        <taxon>Eukaryota</taxon>
        <taxon>Viridiplantae</taxon>
        <taxon>Streptophyta</taxon>
        <taxon>Embryophyta</taxon>
        <taxon>Tracheophyta</taxon>
        <taxon>Spermatophyta</taxon>
        <taxon>Magnoliopsida</taxon>
        <taxon>eudicotyledons</taxon>
        <taxon>Gunneridae</taxon>
        <taxon>Pentapetalae</taxon>
        <taxon>rosids</taxon>
        <taxon>fabids</taxon>
        <taxon>Fabales</taxon>
        <taxon>Fabaceae</taxon>
        <taxon>Papilionoideae</taxon>
        <taxon>50 kb inversion clade</taxon>
        <taxon>NPAAA clade</taxon>
        <taxon>indigoferoid/millettioid clade</taxon>
        <taxon>Phaseoleae</taxon>
        <taxon>Mucuna</taxon>
    </lineage>
</organism>
<name>A0A371GQW7_MUCPR</name>
<dbReference type="InterPro" id="IPR005162">
    <property type="entry name" value="Retrotrans_gag_dom"/>
</dbReference>
<accession>A0A371GQW7</accession>
<evidence type="ECO:0000313" key="3">
    <source>
        <dbReference type="Proteomes" id="UP000257109"/>
    </source>
</evidence>
<proteinExistence type="predicted"/>
<dbReference type="Pfam" id="PF03732">
    <property type="entry name" value="Retrotrans_gag"/>
    <property type="match status" value="1"/>
</dbReference>
<keyword evidence="3" id="KW-1185">Reference proteome</keyword>
<dbReference type="PANTHER" id="PTHR33223">
    <property type="entry name" value="CCHC-TYPE DOMAIN-CONTAINING PROTEIN"/>
    <property type="match status" value="1"/>
</dbReference>
<sequence>EEQQNYVRDPPKRTLQDYFIPTIEVTNNILRPLVGANNFKLSEKLKINNVPTNTIGLGLFLFSLADRALECFMSFPNGSITAWDKCAHKFMLIYFPPSKTNKPKKDIINFSQFEQELLYEAWERF</sequence>
<dbReference type="EMBL" id="QJKJ01004785">
    <property type="protein sequence ID" value="RDX92783.1"/>
    <property type="molecule type" value="Genomic_DNA"/>
</dbReference>
<feature type="domain" description="Retrotransposon gag" evidence="1">
    <location>
        <begin position="59"/>
        <end position="125"/>
    </location>
</feature>
<feature type="non-terminal residue" evidence="2">
    <location>
        <position position="1"/>
    </location>
</feature>
<comment type="caution">
    <text evidence="2">The sequence shown here is derived from an EMBL/GenBank/DDBJ whole genome shotgun (WGS) entry which is preliminary data.</text>
</comment>
<reference evidence="2" key="1">
    <citation type="submission" date="2018-05" db="EMBL/GenBank/DDBJ databases">
        <title>Draft genome of Mucuna pruriens seed.</title>
        <authorList>
            <person name="Nnadi N.E."/>
            <person name="Vos R."/>
            <person name="Hasami M.H."/>
            <person name="Devisetty U.K."/>
            <person name="Aguiy J.C."/>
        </authorList>
    </citation>
    <scope>NUCLEOTIDE SEQUENCE [LARGE SCALE GENOMIC DNA]</scope>
    <source>
        <strain evidence="2">JCA_2017</strain>
    </source>
</reference>
<dbReference type="AlphaFoldDB" id="A0A371GQW7"/>
<protein>
    <recommendedName>
        <fullName evidence="1">Retrotransposon gag domain-containing protein</fullName>
    </recommendedName>
</protein>
<gene>
    <name evidence="2" type="ORF">CR513_25042</name>
</gene>
<dbReference type="Proteomes" id="UP000257109">
    <property type="component" value="Unassembled WGS sequence"/>
</dbReference>